<dbReference type="Proteomes" id="UP000029839">
    <property type="component" value="Unassembled WGS sequence"/>
</dbReference>
<dbReference type="GO" id="GO:0005886">
    <property type="term" value="C:plasma membrane"/>
    <property type="evidence" value="ECO:0007669"/>
    <property type="project" value="UniProtKB-ARBA"/>
</dbReference>
<gene>
    <name evidence="6" type="ORF">N868_00910</name>
</gene>
<feature type="transmembrane region" description="Helical" evidence="5">
    <location>
        <begin position="35"/>
        <end position="66"/>
    </location>
</feature>
<feature type="transmembrane region" description="Helical" evidence="5">
    <location>
        <begin position="78"/>
        <end position="95"/>
    </location>
</feature>
<keyword evidence="2 5" id="KW-0812">Transmembrane</keyword>
<dbReference type="EMBL" id="AXCY01000007">
    <property type="protein sequence ID" value="KGM12218.1"/>
    <property type="molecule type" value="Genomic_DNA"/>
</dbReference>
<evidence type="ECO:0000256" key="1">
    <source>
        <dbReference type="ARBA" id="ARBA00004141"/>
    </source>
</evidence>
<evidence type="ECO:0000256" key="4">
    <source>
        <dbReference type="ARBA" id="ARBA00023136"/>
    </source>
</evidence>
<dbReference type="RefSeq" id="WP_043602947.1">
    <property type="nucleotide sequence ID" value="NZ_AXCY01000007.1"/>
</dbReference>
<dbReference type="InterPro" id="IPR003339">
    <property type="entry name" value="ABC/ECF_trnsptr_transmembrane"/>
</dbReference>
<evidence type="ECO:0000256" key="2">
    <source>
        <dbReference type="ARBA" id="ARBA00022692"/>
    </source>
</evidence>
<sequence length="212" mass="22123">MRRRRPGPARPLWNPLGLHRPGTGPLHRAPAGAKLAALLVLGLVLVLHSGLVLPVVALGVVVAAAASARMPPRRTAHGLLPVLVTAALVGGYQWWARGWQVGAEVATELVTLVLAASVVTATTRADALLDLVARLARPLRHVGLRPEVVALSLGLMLRAVPVLLASSAEARDAARARGLERSPRAVLVPAAVRMVGHGYRTGEALAARGIVD</sequence>
<evidence type="ECO:0000313" key="7">
    <source>
        <dbReference type="Proteomes" id="UP000029839"/>
    </source>
</evidence>
<protein>
    <submittedName>
        <fullName evidence="6">Cobalt transporter</fullName>
    </submittedName>
</protein>
<name>A0A0A0BV05_9CELL</name>
<reference evidence="6 7" key="1">
    <citation type="submission" date="2013-08" db="EMBL/GenBank/DDBJ databases">
        <title>Genome sequencing of Cellulomonas carbonis T26.</title>
        <authorList>
            <person name="Chen F."/>
            <person name="Li Y."/>
            <person name="Wang G."/>
        </authorList>
    </citation>
    <scope>NUCLEOTIDE SEQUENCE [LARGE SCALE GENOMIC DNA]</scope>
    <source>
        <strain evidence="6 7">T26</strain>
    </source>
</reference>
<accession>A0A0A0BV05</accession>
<evidence type="ECO:0000256" key="5">
    <source>
        <dbReference type="SAM" id="Phobius"/>
    </source>
</evidence>
<keyword evidence="7" id="KW-1185">Reference proteome</keyword>
<dbReference type="Pfam" id="PF02361">
    <property type="entry name" value="CbiQ"/>
    <property type="match status" value="1"/>
</dbReference>
<proteinExistence type="predicted"/>
<evidence type="ECO:0000256" key="3">
    <source>
        <dbReference type="ARBA" id="ARBA00022989"/>
    </source>
</evidence>
<comment type="subcellular location">
    <subcellularLocation>
        <location evidence="1">Membrane</location>
        <topology evidence="1">Multi-pass membrane protein</topology>
    </subcellularLocation>
</comment>
<organism evidence="6 7">
    <name type="scientific">Cellulomonas carbonis T26</name>
    <dbReference type="NCBI Taxonomy" id="947969"/>
    <lineage>
        <taxon>Bacteria</taxon>
        <taxon>Bacillati</taxon>
        <taxon>Actinomycetota</taxon>
        <taxon>Actinomycetes</taxon>
        <taxon>Micrococcales</taxon>
        <taxon>Cellulomonadaceae</taxon>
        <taxon>Cellulomonas</taxon>
    </lineage>
</organism>
<keyword evidence="3 5" id="KW-1133">Transmembrane helix</keyword>
<dbReference type="AlphaFoldDB" id="A0A0A0BV05"/>
<evidence type="ECO:0000313" key="6">
    <source>
        <dbReference type="EMBL" id="KGM12218.1"/>
    </source>
</evidence>
<dbReference type="OrthoDB" id="509049at2"/>
<keyword evidence="4 5" id="KW-0472">Membrane</keyword>
<comment type="caution">
    <text evidence="6">The sequence shown here is derived from an EMBL/GenBank/DDBJ whole genome shotgun (WGS) entry which is preliminary data.</text>
</comment>
<reference evidence="6 7" key="2">
    <citation type="journal article" date="2015" name="Stand. Genomic Sci.">
        <title>Draft genome sequence of Cellulomonas carbonis T26(T) and comparative analysis of six Cellulomonas genomes.</title>
        <authorList>
            <person name="Zhuang W."/>
            <person name="Zhang S."/>
            <person name="Xia X."/>
            <person name="Wang G."/>
        </authorList>
    </citation>
    <scope>NUCLEOTIDE SEQUENCE [LARGE SCALE GENOMIC DNA]</scope>
    <source>
        <strain evidence="6 7">T26</strain>
    </source>
</reference>